<organism evidence="2 3">
    <name type="scientific">Gemelliphila asaccharolytica</name>
    <dbReference type="NCBI Taxonomy" id="502393"/>
    <lineage>
        <taxon>Bacteria</taxon>
        <taxon>Bacillati</taxon>
        <taxon>Bacillota</taxon>
        <taxon>Bacilli</taxon>
        <taxon>Bacillales</taxon>
        <taxon>Gemellaceae</taxon>
        <taxon>Gemelliphila</taxon>
    </lineage>
</organism>
<dbReference type="Proteomes" id="UP000070467">
    <property type="component" value="Unassembled WGS sequence"/>
</dbReference>
<name>A0ABR5TLN1_9BACL</name>
<keyword evidence="3" id="KW-1185">Reference proteome</keyword>
<gene>
    <name evidence="2" type="ORF">HMPREF1871_00735</name>
</gene>
<comment type="caution">
    <text evidence="2">The sequence shown here is derived from an EMBL/GenBank/DDBJ whole genome shotgun (WGS) entry which is preliminary data.</text>
</comment>
<dbReference type="EMBL" id="LSDB01000029">
    <property type="protein sequence ID" value="KXB57879.1"/>
    <property type="molecule type" value="Genomic_DNA"/>
</dbReference>
<keyword evidence="1" id="KW-0472">Membrane</keyword>
<keyword evidence="1" id="KW-0812">Transmembrane</keyword>
<evidence type="ECO:0000256" key="1">
    <source>
        <dbReference type="SAM" id="Phobius"/>
    </source>
</evidence>
<accession>A0ABR5TLN1</accession>
<evidence type="ECO:0000313" key="3">
    <source>
        <dbReference type="Proteomes" id="UP000070467"/>
    </source>
</evidence>
<keyword evidence="1" id="KW-1133">Transmembrane helix</keyword>
<sequence>MLPSFFSDNDYQCNYTINSSILKAFLTNIFKKNVKKTRELMGYFSLVINYFLFLFIK</sequence>
<feature type="transmembrane region" description="Helical" evidence="1">
    <location>
        <begin position="40"/>
        <end position="56"/>
    </location>
</feature>
<evidence type="ECO:0000313" key="2">
    <source>
        <dbReference type="EMBL" id="KXB57879.1"/>
    </source>
</evidence>
<proteinExistence type="predicted"/>
<protein>
    <submittedName>
        <fullName evidence="2">Uncharacterized protein</fullName>
    </submittedName>
</protein>
<reference evidence="2 3" key="1">
    <citation type="submission" date="2016-01" db="EMBL/GenBank/DDBJ databases">
        <authorList>
            <person name="Mitreva M."/>
            <person name="Pepin K.H."/>
            <person name="Mihindukulasuriya K.A."/>
            <person name="Fulton R."/>
            <person name="Fronick C."/>
            <person name="O'Laughlin M."/>
            <person name="Miner T."/>
            <person name="Herter B."/>
            <person name="Rosa B.A."/>
            <person name="Cordes M."/>
            <person name="Tomlinson C."/>
            <person name="Wollam A."/>
            <person name="Palsikar V.B."/>
            <person name="Mardis E.R."/>
            <person name="Wilson R.K."/>
        </authorList>
    </citation>
    <scope>NUCLEOTIDE SEQUENCE [LARGE SCALE GENOMIC DNA]</scope>
    <source>
        <strain evidence="2 3">KA00071</strain>
    </source>
</reference>